<organism evidence="1 2">
    <name type="scientific">Lupinus albus</name>
    <name type="common">White lupine</name>
    <name type="synonym">Lupinus termis</name>
    <dbReference type="NCBI Taxonomy" id="3870"/>
    <lineage>
        <taxon>Eukaryota</taxon>
        <taxon>Viridiplantae</taxon>
        <taxon>Streptophyta</taxon>
        <taxon>Embryophyta</taxon>
        <taxon>Tracheophyta</taxon>
        <taxon>Spermatophyta</taxon>
        <taxon>Magnoliopsida</taxon>
        <taxon>eudicotyledons</taxon>
        <taxon>Gunneridae</taxon>
        <taxon>Pentapetalae</taxon>
        <taxon>rosids</taxon>
        <taxon>fabids</taxon>
        <taxon>Fabales</taxon>
        <taxon>Fabaceae</taxon>
        <taxon>Papilionoideae</taxon>
        <taxon>50 kb inversion clade</taxon>
        <taxon>genistoids sensu lato</taxon>
        <taxon>core genistoids</taxon>
        <taxon>Genisteae</taxon>
        <taxon>Lupinus</taxon>
    </lineage>
</organism>
<accession>A0A6A4NWJ1</accession>
<comment type="caution">
    <text evidence="1">The sequence shown here is derived from an EMBL/GenBank/DDBJ whole genome shotgun (WGS) entry which is preliminary data.</text>
</comment>
<name>A0A6A4NWJ1_LUPAL</name>
<protein>
    <submittedName>
        <fullName evidence="1">Uncharacterized protein</fullName>
    </submittedName>
</protein>
<keyword evidence="2" id="KW-1185">Reference proteome</keyword>
<gene>
    <name evidence="1" type="ORF">Lalb_Chr20g0114021</name>
</gene>
<reference evidence="2" key="1">
    <citation type="journal article" date="2020" name="Nat. Commun.">
        <title>Genome sequence of the cluster root forming white lupin.</title>
        <authorList>
            <person name="Hufnagel B."/>
            <person name="Marques A."/>
            <person name="Soriano A."/>
            <person name="Marques L."/>
            <person name="Divol F."/>
            <person name="Doumas P."/>
            <person name="Sallet E."/>
            <person name="Mancinotti D."/>
            <person name="Carrere S."/>
            <person name="Marande W."/>
            <person name="Arribat S."/>
            <person name="Keller J."/>
            <person name="Huneau C."/>
            <person name="Blein T."/>
            <person name="Aime D."/>
            <person name="Laguerre M."/>
            <person name="Taylor J."/>
            <person name="Schubert V."/>
            <person name="Nelson M."/>
            <person name="Geu-Flores F."/>
            <person name="Crespi M."/>
            <person name="Gallardo-Guerrero K."/>
            <person name="Delaux P.-M."/>
            <person name="Salse J."/>
            <person name="Berges H."/>
            <person name="Guyot R."/>
            <person name="Gouzy J."/>
            <person name="Peret B."/>
        </authorList>
    </citation>
    <scope>NUCLEOTIDE SEQUENCE [LARGE SCALE GENOMIC DNA]</scope>
    <source>
        <strain evidence="2">cv. Amiga</strain>
    </source>
</reference>
<dbReference type="AlphaFoldDB" id="A0A6A4NWJ1"/>
<evidence type="ECO:0000313" key="2">
    <source>
        <dbReference type="Proteomes" id="UP000447434"/>
    </source>
</evidence>
<sequence>MATPGSSGGCDERQRRRLGKALMATMVEGSYPIDLAQQEPPIVMIVRKVCYHPFFVYPPLF</sequence>
<dbReference type="Proteomes" id="UP000447434">
    <property type="component" value="Chromosome 20"/>
</dbReference>
<evidence type="ECO:0000313" key="1">
    <source>
        <dbReference type="EMBL" id="KAE9591048.1"/>
    </source>
</evidence>
<dbReference type="EMBL" id="WOCE01000020">
    <property type="protein sequence ID" value="KAE9591048.1"/>
    <property type="molecule type" value="Genomic_DNA"/>
</dbReference>
<proteinExistence type="predicted"/>